<keyword evidence="2" id="KW-0333">Golgi apparatus</keyword>
<name>A0A937RLA4_9ACTN</name>
<protein>
    <submittedName>
        <fullName evidence="5">GPP34 family phosphoprotein</fullName>
    </submittedName>
</protein>
<dbReference type="Pfam" id="PF05719">
    <property type="entry name" value="GPP34"/>
    <property type="match status" value="1"/>
</dbReference>
<dbReference type="Proteomes" id="UP000604475">
    <property type="component" value="Unassembled WGS sequence"/>
</dbReference>
<evidence type="ECO:0000256" key="2">
    <source>
        <dbReference type="ARBA" id="ARBA00023034"/>
    </source>
</evidence>
<organism evidence="5 6">
    <name type="scientific">Frankia nepalensis</name>
    <dbReference type="NCBI Taxonomy" id="1836974"/>
    <lineage>
        <taxon>Bacteria</taxon>
        <taxon>Bacillati</taxon>
        <taxon>Actinomycetota</taxon>
        <taxon>Actinomycetes</taxon>
        <taxon>Frankiales</taxon>
        <taxon>Frankiaceae</taxon>
        <taxon>Frankia</taxon>
    </lineage>
</organism>
<evidence type="ECO:0000256" key="3">
    <source>
        <dbReference type="ARBA" id="ARBA00023121"/>
    </source>
</evidence>
<reference evidence="5" key="1">
    <citation type="submission" date="2020-12" db="EMBL/GenBank/DDBJ databases">
        <title>Genomic characterization of non-nitrogen-fixing Frankia strains.</title>
        <authorList>
            <person name="Carlos-Shanley C."/>
            <person name="Guerra T."/>
            <person name="Hahn D."/>
        </authorList>
    </citation>
    <scope>NUCLEOTIDE SEQUENCE</scope>
    <source>
        <strain evidence="5">CN6</strain>
    </source>
</reference>
<evidence type="ECO:0000256" key="1">
    <source>
        <dbReference type="ARBA" id="ARBA00004255"/>
    </source>
</evidence>
<evidence type="ECO:0000256" key="4">
    <source>
        <dbReference type="ARBA" id="ARBA00023136"/>
    </source>
</evidence>
<sequence length="223" mass="24530">MDLPESLPAQLYLLTYNPDKGRMDGAARSGHLGPALRAAALLELRRRGRIGDDGGKVVVTGRASRPGGGAFDDPILARVLGQIEESARQRSWSHWIGQDNRRTTRCARDYLEAGRWLRVERDRVLGVFPRTTVTVRDRRVVRALINDVRRALRGPTPTDRLDVRARELAALGALAQIRVLASGRELREHKGRVESLMESIAPAGPALRKVVREQQAQAAAAGG</sequence>
<evidence type="ECO:0000313" key="6">
    <source>
        <dbReference type="Proteomes" id="UP000604475"/>
    </source>
</evidence>
<dbReference type="EMBL" id="JAEACQ010000256">
    <property type="protein sequence ID" value="MBL7630919.1"/>
    <property type="molecule type" value="Genomic_DNA"/>
</dbReference>
<dbReference type="GO" id="GO:0005737">
    <property type="term" value="C:cytoplasm"/>
    <property type="evidence" value="ECO:0007669"/>
    <property type="project" value="UniProtKB-ARBA"/>
</dbReference>
<proteinExistence type="predicted"/>
<dbReference type="GO" id="GO:0012505">
    <property type="term" value="C:endomembrane system"/>
    <property type="evidence" value="ECO:0007669"/>
    <property type="project" value="UniProtKB-ARBA"/>
</dbReference>
<accession>A0A937RLA4</accession>
<keyword evidence="4" id="KW-0472">Membrane</keyword>
<keyword evidence="6" id="KW-1185">Reference proteome</keyword>
<dbReference type="Gene3D" id="1.10.3630.10">
    <property type="entry name" value="yeast vps74-n-term truncation variant domain like"/>
    <property type="match status" value="1"/>
</dbReference>
<gene>
    <name evidence="5" type="ORF">I7412_27900</name>
</gene>
<dbReference type="InterPro" id="IPR038261">
    <property type="entry name" value="GPP34-like_sf"/>
</dbReference>
<evidence type="ECO:0000313" key="5">
    <source>
        <dbReference type="EMBL" id="MBL7630919.1"/>
    </source>
</evidence>
<keyword evidence="3" id="KW-0446">Lipid-binding</keyword>
<comment type="subcellular location">
    <subcellularLocation>
        <location evidence="1">Golgi apparatus membrane</location>
        <topology evidence="1">Peripheral membrane protein</topology>
        <orientation evidence="1">Cytoplasmic side</orientation>
    </subcellularLocation>
</comment>
<dbReference type="InterPro" id="IPR008628">
    <property type="entry name" value="GPP34-like"/>
</dbReference>
<dbReference type="AlphaFoldDB" id="A0A937RLA4"/>
<dbReference type="RefSeq" id="WP_203001815.1">
    <property type="nucleotide sequence ID" value="NZ_JADWYU010000116.1"/>
</dbReference>
<comment type="caution">
    <text evidence="5">The sequence shown here is derived from an EMBL/GenBank/DDBJ whole genome shotgun (WGS) entry which is preliminary data.</text>
</comment>
<dbReference type="GO" id="GO:0070273">
    <property type="term" value="F:phosphatidylinositol-4-phosphate binding"/>
    <property type="evidence" value="ECO:0007669"/>
    <property type="project" value="InterPro"/>
</dbReference>